<comment type="caution">
    <text evidence="1">The sequence shown here is derived from an EMBL/GenBank/DDBJ whole genome shotgun (WGS) entry which is preliminary data.</text>
</comment>
<evidence type="ECO:0000313" key="1">
    <source>
        <dbReference type="EMBL" id="GFG54163.1"/>
    </source>
</evidence>
<gene>
    <name evidence="1" type="ORF">MAGR_56040</name>
</gene>
<dbReference type="AlphaFoldDB" id="A0A7I9W8Y1"/>
<organism evidence="1 2">
    <name type="scientific">Mycolicibacterium agri</name>
    <name type="common">Mycobacterium agri</name>
    <dbReference type="NCBI Taxonomy" id="36811"/>
    <lineage>
        <taxon>Bacteria</taxon>
        <taxon>Bacillati</taxon>
        <taxon>Actinomycetota</taxon>
        <taxon>Actinomycetes</taxon>
        <taxon>Mycobacteriales</taxon>
        <taxon>Mycobacteriaceae</taxon>
        <taxon>Mycolicibacterium</taxon>
    </lineage>
</organism>
<reference evidence="1 2" key="1">
    <citation type="journal article" date="2019" name="Emerg. Microbes Infect.">
        <title>Comprehensive subspecies identification of 175 nontuberculous mycobacteria species based on 7547 genomic profiles.</title>
        <authorList>
            <person name="Matsumoto Y."/>
            <person name="Kinjo T."/>
            <person name="Motooka D."/>
            <person name="Nabeya D."/>
            <person name="Jung N."/>
            <person name="Uechi K."/>
            <person name="Horii T."/>
            <person name="Iida T."/>
            <person name="Fujita J."/>
            <person name="Nakamura S."/>
        </authorList>
    </citation>
    <scope>NUCLEOTIDE SEQUENCE [LARGE SCALE GENOMIC DNA]</scope>
    <source>
        <strain evidence="1 2">JCM 6377</strain>
    </source>
</reference>
<dbReference type="RefSeq" id="WP_163701172.1">
    <property type="nucleotide sequence ID" value="NZ_BLKS01000001.1"/>
</dbReference>
<evidence type="ECO:0000313" key="2">
    <source>
        <dbReference type="Proteomes" id="UP000465302"/>
    </source>
</evidence>
<name>A0A7I9W8Y1_MYCAG</name>
<sequence>MLIAAVWRDCPMKLYFAATTVIFVIAIAALEFVGSAHAAVLPEMEMTTPQAFESR</sequence>
<dbReference type="Proteomes" id="UP000465302">
    <property type="component" value="Unassembled WGS sequence"/>
</dbReference>
<proteinExistence type="predicted"/>
<protein>
    <submittedName>
        <fullName evidence="1">Uncharacterized protein</fullName>
    </submittedName>
</protein>
<dbReference type="EMBL" id="BLKS01000001">
    <property type="protein sequence ID" value="GFG54163.1"/>
    <property type="molecule type" value="Genomic_DNA"/>
</dbReference>
<accession>A0A7I9W8Y1</accession>